<feature type="compositionally biased region" description="Basic and acidic residues" evidence="1">
    <location>
        <begin position="1"/>
        <end position="29"/>
    </location>
</feature>
<reference evidence="2" key="1">
    <citation type="submission" date="2024-02" db="EMBL/GenBank/DDBJ databases">
        <authorList>
            <consortium name="ELIXIR-Norway"/>
            <consortium name="Elixir Norway"/>
        </authorList>
    </citation>
    <scope>NUCLEOTIDE SEQUENCE</scope>
</reference>
<feature type="compositionally biased region" description="Polar residues" evidence="1">
    <location>
        <begin position="78"/>
        <end position="106"/>
    </location>
</feature>
<accession>A0ABP0VQ31</accession>
<sequence>MPEPKHNEVVSEEALRRGISDQDSQDSKSHNSQKQVASNDDGGNGADGVGSSSSGSSSQPREVSWSSTSLYHGELPDSASSLQPDESVNMMDQGSSASNEETPATETSEDAAVSVSNQQLTIPLFDSTTHSDRTQDQLVGEGLERATVPSRFSPVNSLGPSIRRGPANGQYATTIQEYMDHTTITAEASRNIGKLEPMAELPPINDNFYPNDGPGIQGVNINNGMLMLSSWNGDMVDGSNQSICVILSPGLNLSPGGGIDSSCDVYVSNADNDLMHLG</sequence>
<name>A0ABP0VQ31_9BRYO</name>
<organism evidence="2 3">
    <name type="scientific">Sphagnum jensenii</name>
    <dbReference type="NCBI Taxonomy" id="128206"/>
    <lineage>
        <taxon>Eukaryota</taxon>
        <taxon>Viridiplantae</taxon>
        <taxon>Streptophyta</taxon>
        <taxon>Embryophyta</taxon>
        <taxon>Bryophyta</taxon>
        <taxon>Sphagnophytina</taxon>
        <taxon>Sphagnopsida</taxon>
        <taxon>Sphagnales</taxon>
        <taxon>Sphagnaceae</taxon>
        <taxon>Sphagnum</taxon>
    </lineage>
</organism>
<keyword evidence="3" id="KW-1185">Reference proteome</keyword>
<dbReference type="EMBL" id="OZ020105">
    <property type="protein sequence ID" value="CAK9256594.1"/>
    <property type="molecule type" value="Genomic_DNA"/>
</dbReference>
<evidence type="ECO:0000256" key="1">
    <source>
        <dbReference type="SAM" id="MobiDB-lite"/>
    </source>
</evidence>
<gene>
    <name evidence="2" type="ORF">CSSPJE1EN1_LOCUS2072</name>
</gene>
<evidence type="ECO:0000313" key="3">
    <source>
        <dbReference type="Proteomes" id="UP001497444"/>
    </source>
</evidence>
<evidence type="ECO:0000313" key="2">
    <source>
        <dbReference type="EMBL" id="CAK9256594.1"/>
    </source>
</evidence>
<feature type="region of interest" description="Disordered" evidence="1">
    <location>
        <begin position="1"/>
        <end position="115"/>
    </location>
</feature>
<dbReference type="Proteomes" id="UP001497444">
    <property type="component" value="Chromosome 10"/>
</dbReference>
<protein>
    <submittedName>
        <fullName evidence="2">Uncharacterized protein</fullName>
    </submittedName>
</protein>
<proteinExistence type="predicted"/>
<feature type="compositionally biased region" description="Low complexity" evidence="1">
    <location>
        <begin position="49"/>
        <end position="58"/>
    </location>
</feature>
<feature type="compositionally biased region" description="Polar residues" evidence="1">
    <location>
        <begin position="59"/>
        <end position="70"/>
    </location>
</feature>